<protein>
    <submittedName>
        <fullName evidence="1">Uncharacterized protein</fullName>
    </submittedName>
</protein>
<evidence type="ECO:0000313" key="1">
    <source>
        <dbReference type="EMBL" id="CAH1450870.1"/>
    </source>
</evidence>
<gene>
    <name evidence="1" type="ORF">LVIROSA_LOCUS36268</name>
</gene>
<keyword evidence="2" id="KW-1185">Reference proteome</keyword>
<name>A0AAU9PMS1_9ASTR</name>
<comment type="caution">
    <text evidence="1">The sequence shown here is derived from an EMBL/GenBank/DDBJ whole genome shotgun (WGS) entry which is preliminary data.</text>
</comment>
<dbReference type="EMBL" id="CAKMRJ010005634">
    <property type="protein sequence ID" value="CAH1450870.1"/>
    <property type="molecule type" value="Genomic_DNA"/>
</dbReference>
<organism evidence="1 2">
    <name type="scientific">Lactuca virosa</name>
    <dbReference type="NCBI Taxonomy" id="75947"/>
    <lineage>
        <taxon>Eukaryota</taxon>
        <taxon>Viridiplantae</taxon>
        <taxon>Streptophyta</taxon>
        <taxon>Embryophyta</taxon>
        <taxon>Tracheophyta</taxon>
        <taxon>Spermatophyta</taxon>
        <taxon>Magnoliopsida</taxon>
        <taxon>eudicotyledons</taxon>
        <taxon>Gunneridae</taxon>
        <taxon>Pentapetalae</taxon>
        <taxon>asterids</taxon>
        <taxon>campanulids</taxon>
        <taxon>Asterales</taxon>
        <taxon>Asteraceae</taxon>
        <taxon>Cichorioideae</taxon>
        <taxon>Cichorieae</taxon>
        <taxon>Lactucinae</taxon>
        <taxon>Lactuca</taxon>
    </lineage>
</organism>
<sequence>MANRLRRNQPGGRPVFPWYSFPRDVAPEIGIGWDKGLMESIEPYLDKVFNGVHGQFMCLGWRRIFEIQEVVYKELVHDFLATVSFAWKDGIYVDDNLTFCLGGERRSLSLADFALRMEIYLPSEVHSESYQ</sequence>
<dbReference type="AlphaFoldDB" id="A0AAU9PMS1"/>
<accession>A0AAU9PMS1</accession>
<evidence type="ECO:0000313" key="2">
    <source>
        <dbReference type="Proteomes" id="UP001157418"/>
    </source>
</evidence>
<proteinExistence type="predicted"/>
<reference evidence="1 2" key="1">
    <citation type="submission" date="2022-01" db="EMBL/GenBank/DDBJ databases">
        <authorList>
            <person name="Xiong W."/>
            <person name="Schranz E."/>
        </authorList>
    </citation>
    <scope>NUCLEOTIDE SEQUENCE [LARGE SCALE GENOMIC DNA]</scope>
</reference>
<dbReference type="Proteomes" id="UP001157418">
    <property type="component" value="Unassembled WGS sequence"/>
</dbReference>